<comment type="caution">
    <text evidence="1">The sequence shown here is derived from an EMBL/GenBank/DDBJ whole genome shotgun (WGS) entry which is preliminary data.</text>
</comment>
<organism evidence="1 2">
    <name type="scientific">Spiromyces aspiralis</name>
    <dbReference type="NCBI Taxonomy" id="68401"/>
    <lineage>
        <taxon>Eukaryota</taxon>
        <taxon>Fungi</taxon>
        <taxon>Fungi incertae sedis</taxon>
        <taxon>Zoopagomycota</taxon>
        <taxon>Kickxellomycotina</taxon>
        <taxon>Kickxellomycetes</taxon>
        <taxon>Kickxellales</taxon>
        <taxon>Kickxellaceae</taxon>
        <taxon>Spiromyces</taxon>
    </lineage>
</organism>
<keyword evidence="2" id="KW-1185">Reference proteome</keyword>
<gene>
    <name evidence="1" type="ORF">EV182_006370</name>
</gene>
<proteinExistence type="predicted"/>
<evidence type="ECO:0000313" key="2">
    <source>
        <dbReference type="Proteomes" id="UP001145114"/>
    </source>
</evidence>
<name>A0ACC1HFY7_9FUNG</name>
<feature type="non-terminal residue" evidence="1">
    <location>
        <position position="275"/>
    </location>
</feature>
<sequence length="275" mass="30238">MRDEGLAPAPRSLGPENVRDVPIKKQHQQVIRPEPHYGSSTASLSSDSITQDSGEADPGVSASDTSAAANNFSGSHRKPGRLNIVSASPPSDNSKYPPKLHDHQQQQWHHNHNHNQCQTRQPTPKASCDSFEDESRTDAISPGSPRRAPHNSIQQALSPRLAATIEVRNHEGIVAVPVDSMLLAAASDDGYFNQHNPANPLSPTLSDSDSATEAPQTLRRAPSTEPNHASEEEARLRQQVEDMTETIAKLQRELEQHKTKVDMLESEVRRAQEQY</sequence>
<accession>A0ACC1HFY7</accession>
<dbReference type="EMBL" id="JAMZIH010007737">
    <property type="protein sequence ID" value="KAJ1672849.1"/>
    <property type="molecule type" value="Genomic_DNA"/>
</dbReference>
<dbReference type="Proteomes" id="UP001145114">
    <property type="component" value="Unassembled WGS sequence"/>
</dbReference>
<evidence type="ECO:0000313" key="1">
    <source>
        <dbReference type="EMBL" id="KAJ1672849.1"/>
    </source>
</evidence>
<reference evidence="1" key="1">
    <citation type="submission" date="2022-06" db="EMBL/GenBank/DDBJ databases">
        <title>Phylogenomic reconstructions and comparative analyses of Kickxellomycotina fungi.</title>
        <authorList>
            <person name="Reynolds N.K."/>
            <person name="Stajich J.E."/>
            <person name="Barry K."/>
            <person name="Grigoriev I.V."/>
            <person name="Crous P."/>
            <person name="Smith M.E."/>
        </authorList>
    </citation>
    <scope>NUCLEOTIDE SEQUENCE</scope>
    <source>
        <strain evidence="1">RSA 2271</strain>
    </source>
</reference>
<protein>
    <submittedName>
        <fullName evidence="1">Uncharacterized protein</fullName>
    </submittedName>
</protein>